<accession>A0A8H4VWK2</accession>
<comment type="caution">
    <text evidence="3">The sequence shown here is derived from an EMBL/GenBank/DDBJ whole genome shotgun (WGS) entry which is preliminary data.</text>
</comment>
<dbReference type="Gene3D" id="3.40.50.12780">
    <property type="entry name" value="N-terminal domain of ligase-like"/>
    <property type="match status" value="1"/>
</dbReference>
<sequence>MYLRDVRVIDEFFRLESHSNKQLPVLACPTKTSSGYKFCSAIELDILVDRAARCLCARGLNVQNRATAPTVGILGPTNLGYLMIACGLSRLGYTALILSPRLSLTAYVALIKETSCKILLSSSQRVEVLSQLKSSISISILDLIDEDEVLLENPHLPLFQIPSSSLSDKSLTAYVMHSSGSTGLPKPIYQSHQRYISNASNGFGLSAFVTLPLYHAYGFGAFYRALVHGTLLILYDGSIPVTGKNMVQVIETLRPQQVSTVPYSLKLISEEKGGIEALRSYKIVAYHGSPCPVELGDRLSENGIHIVGHLGSTEAGALATTMRPRGDDNWNYFRFLPSVKPHLWMKPLGTGDFELVCLDSLPTKVISNSDEPLNSLHTRDLFEPHPKISEAWKYLGRIDDRITLLNGEKILPLPIEGLIQDNPLVQEAVVFGINRAVPGILIFKSHLADEMSSEAFLGYLWPTIERANKKAEAFSQIGKDLVIVLSAGVKFPKTDNGSLIRLTGYQKFHKEIEESYHRVEISEGTLALGLSIESALDPVDLRVDEVDDRLRRLAYVM</sequence>
<dbReference type="OrthoDB" id="429813at2759"/>
<dbReference type="InterPro" id="IPR000873">
    <property type="entry name" value="AMP-dep_synth/lig_dom"/>
</dbReference>
<dbReference type="Pfam" id="PF00501">
    <property type="entry name" value="AMP-binding"/>
    <property type="match status" value="1"/>
</dbReference>
<dbReference type="InterPro" id="IPR020845">
    <property type="entry name" value="AMP-binding_CS"/>
</dbReference>
<evidence type="ECO:0000313" key="3">
    <source>
        <dbReference type="EMBL" id="KAF4624867.1"/>
    </source>
</evidence>
<proteinExistence type="inferred from homology"/>
<protein>
    <recommendedName>
        <fullName evidence="2">AMP-dependent synthetase/ligase domain-containing protein</fullName>
    </recommendedName>
</protein>
<dbReference type="EMBL" id="JAAMPI010001532">
    <property type="protein sequence ID" value="KAF4624867.1"/>
    <property type="molecule type" value="Genomic_DNA"/>
</dbReference>
<gene>
    <name evidence="3" type="ORF">G7Y89_g13303</name>
</gene>
<dbReference type="Pfam" id="PF23562">
    <property type="entry name" value="AMP-binding_C_3"/>
    <property type="match status" value="1"/>
</dbReference>
<evidence type="ECO:0000259" key="2">
    <source>
        <dbReference type="Pfam" id="PF00501"/>
    </source>
</evidence>
<evidence type="ECO:0000256" key="1">
    <source>
        <dbReference type="ARBA" id="ARBA00006432"/>
    </source>
</evidence>
<dbReference type="PANTHER" id="PTHR43201:SF8">
    <property type="entry name" value="ACYL-COA SYNTHETASE FAMILY MEMBER 3"/>
    <property type="match status" value="1"/>
</dbReference>
<dbReference type="PROSITE" id="PS00455">
    <property type="entry name" value="AMP_BINDING"/>
    <property type="match status" value="1"/>
</dbReference>
<evidence type="ECO:0000313" key="4">
    <source>
        <dbReference type="Proteomes" id="UP000566819"/>
    </source>
</evidence>
<dbReference type="GO" id="GO:0006631">
    <property type="term" value="P:fatty acid metabolic process"/>
    <property type="evidence" value="ECO:0007669"/>
    <property type="project" value="TreeGrafter"/>
</dbReference>
<keyword evidence="4" id="KW-1185">Reference proteome</keyword>
<reference evidence="3 4" key="1">
    <citation type="submission" date="2020-03" db="EMBL/GenBank/DDBJ databases">
        <title>Draft Genome Sequence of Cudoniella acicularis.</title>
        <authorList>
            <person name="Buettner E."/>
            <person name="Kellner H."/>
        </authorList>
    </citation>
    <scope>NUCLEOTIDE SEQUENCE [LARGE SCALE GENOMIC DNA]</scope>
    <source>
        <strain evidence="3 4">DSM 108380</strain>
    </source>
</reference>
<dbReference type="GO" id="GO:0031956">
    <property type="term" value="F:medium-chain fatty acid-CoA ligase activity"/>
    <property type="evidence" value="ECO:0007669"/>
    <property type="project" value="TreeGrafter"/>
</dbReference>
<organism evidence="3 4">
    <name type="scientific">Cudoniella acicularis</name>
    <dbReference type="NCBI Taxonomy" id="354080"/>
    <lineage>
        <taxon>Eukaryota</taxon>
        <taxon>Fungi</taxon>
        <taxon>Dikarya</taxon>
        <taxon>Ascomycota</taxon>
        <taxon>Pezizomycotina</taxon>
        <taxon>Leotiomycetes</taxon>
        <taxon>Helotiales</taxon>
        <taxon>Tricladiaceae</taxon>
        <taxon>Cudoniella</taxon>
    </lineage>
</organism>
<dbReference type="SUPFAM" id="SSF56801">
    <property type="entry name" value="Acetyl-CoA synthetase-like"/>
    <property type="match status" value="1"/>
</dbReference>
<dbReference type="InterPro" id="IPR042099">
    <property type="entry name" value="ANL_N_sf"/>
</dbReference>
<dbReference type="AlphaFoldDB" id="A0A8H4VWK2"/>
<dbReference type="Proteomes" id="UP000566819">
    <property type="component" value="Unassembled WGS sequence"/>
</dbReference>
<feature type="domain" description="AMP-dependent synthetase/ligase" evidence="2">
    <location>
        <begin position="40"/>
        <end position="330"/>
    </location>
</feature>
<name>A0A8H4VWK2_9HELO</name>
<dbReference type="PANTHER" id="PTHR43201">
    <property type="entry name" value="ACYL-COA SYNTHETASE"/>
    <property type="match status" value="1"/>
</dbReference>
<comment type="similarity">
    <text evidence="1">Belongs to the ATP-dependent AMP-binding enzyme family.</text>
</comment>